<dbReference type="AlphaFoldDB" id="A0A4S8QUF9"/>
<comment type="caution">
    <text evidence="2">The sequence shown here is derived from an EMBL/GenBank/DDBJ whole genome shotgun (WGS) entry which is preliminary data.</text>
</comment>
<name>A0A4S8QUF9_9HELO</name>
<evidence type="ECO:0000313" key="3">
    <source>
        <dbReference type="Proteomes" id="UP000308671"/>
    </source>
</evidence>
<dbReference type="EMBL" id="PQXL01000668">
    <property type="protein sequence ID" value="THV44324.1"/>
    <property type="molecule type" value="Genomic_DNA"/>
</dbReference>
<evidence type="ECO:0008006" key="4">
    <source>
        <dbReference type="Google" id="ProtNLM"/>
    </source>
</evidence>
<accession>A0A4S8QUF9</accession>
<gene>
    <name evidence="2" type="ORF">BGAL_0672g00050</name>
</gene>
<feature type="region of interest" description="Disordered" evidence="1">
    <location>
        <begin position="454"/>
        <end position="505"/>
    </location>
</feature>
<keyword evidence="3" id="KW-1185">Reference proteome</keyword>
<sequence length="505" mass="57422">MSFSFDDMESEQNKPPPPIRAHIDCTIIVYCKPHFQNLALPFLPQYPEYPRGETLPLITSLKDPPPTNDTLIKLHFRTLGRVLHPDKYSGYVRKSGSPPKSFLFFESQHPFDPTNPTLETPTTSPQKALHLVNLARQTLLDPFLRHEYEYEKDCTGIIRRFSMPEHECDRAKENENPYIKNGWMDLKEREFKGWGRNPWFWEYEYGLGQTGLLAVGGGYGWMESFWIQFFPNFGEKWGYIGGNQMREGREMVDIHNAKIGSFGGDGVGVGAGETIVNVGHYYIDNYLPSLFSDWIWRTCEDFRKSRGYGFIGHYEIDPQSSKNIWKGSNGEWLALREGEVGLGSRLLRMIGTSPTYVNISSTIGGHCEGRIWWAWIPASAGGSVSNLGIGRLAGSGIDSIQGRNLTELPWSQRYHNSNTNKHRLQSKQINMDEGIGIEEEKEHGKEMGMMNAAPKVFGKPSSKRGLQHHSHDRNSSGKRTSQIVRGYETNRSSESTESFESFEGF</sequence>
<proteinExistence type="predicted"/>
<feature type="compositionally biased region" description="Basic residues" evidence="1">
    <location>
        <begin position="461"/>
        <end position="471"/>
    </location>
</feature>
<evidence type="ECO:0000313" key="2">
    <source>
        <dbReference type="EMBL" id="THV44324.1"/>
    </source>
</evidence>
<protein>
    <recommendedName>
        <fullName evidence="4">J domain-containing protein</fullName>
    </recommendedName>
</protein>
<reference evidence="2 3" key="1">
    <citation type="submission" date="2017-12" db="EMBL/GenBank/DDBJ databases">
        <title>Comparative genomics of Botrytis spp.</title>
        <authorList>
            <person name="Valero-Jimenez C.A."/>
            <person name="Tapia P."/>
            <person name="Veloso J."/>
            <person name="Silva-Moreno E."/>
            <person name="Staats M."/>
            <person name="Valdes J.H."/>
            <person name="Van Kan J.A.L."/>
        </authorList>
    </citation>
    <scope>NUCLEOTIDE SEQUENCE [LARGE SCALE GENOMIC DNA]</scope>
    <source>
        <strain evidence="2 3">MUCL435</strain>
    </source>
</reference>
<dbReference type="Proteomes" id="UP000308671">
    <property type="component" value="Unassembled WGS sequence"/>
</dbReference>
<feature type="compositionally biased region" description="Low complexity" evidence="1">
    <location>
        <begin position="489"/>
        <end position="505"/>
    </location>
</feature>
<organism evidence="2 3">
    <name type="scientific">Botrytis galanthina</name>
    <dbReference type="NCBI Taxonomy" id="278940"/>
    <lineage>
        <taxon>Eukaryota</taxon>
        <taxon>Fungi</taxon>
        <taxon>Dikarya</taxon>
        <taxon>Ascomycota</taxon>
        <taxon>Pezizomycotina</taxon>
        <taxon>Leotiomycetes</taxon>
        <taxon>Helotiales</taxon>
        <taxon>Sclerotiniaceae</taxon>
        <taxon>Botrytis</taxon>
    </lineage>
</organism>
<evidence type="ECO:0000256" key="1">
    <source>
        <dbReference type="SAM" id="MobiDB-lite"/>
    </source>
</evidence>
<dbReference type="OrthoDB" id="3532434at2759"/>